<sequence>MESLAVFRDEDSFNRMFSYEEGQLNFMQQIFHQFSFSPMHDEWSSLVNPSTFCPNPEANMGVAGVNESLFCSSNALDSNFHYQSQESSWSSNSSSSVFVPQLNYETDFLGDSNHIAVTNGITMSLDISTDIDGVNDKITDSFPPAFTNIAMGDAVNVIEDLSTDNANELLLKRKFDVLELHDEGYKINTESSQTTKKRARLPKDSNKNRKNNVNGNEESNIGGDGQSSSTSSSDDDNVSQALNLNGKRRTSRGKEEKGLMRD</sequence>
<organism evidence="2 3">
    <name type="scientific">Hibiscus syriacus</name>
    <name type="common">Rose of Sharon</name>
    <dbReference type="NCBI Taxonomy" id="106335"/>
    <lineage>
        <taxon>Eukaryota</taxon>
        <taxon>Viridiplantae</taxon>
        <taxon>Streptophyta</taxon>
        <taxon>Embryophyta</taxon>
        <taxon>Tracheophyta</taxon>
        <taxon>Spermatophyta</taxon>
        <taxon>Magnoliopsida</taxon>
        <taxon>eudicotyledons</taxon>
        <taxon>Gunneridae</taxon>
        <taxon>Pentapetalae</taxon>
        <taxon>rosids</taxon>
        <taxon>malvids</taxon>
        <taxon>Malvales</taxon>
        <taxon>Malvaceae</taxon>
        <taxon>Malvoideae</taxon>
        <taxon>Hibiscus</taxon>
    </lineage>
</organism>
<dbReference type="EMBL" id="VEPZ02001278">
    <property type="protein sequence ID" value="KAE8682796.1"/>
    <property type="molecule type" value="Genomic_DNA"/>
</dbReference>
<proteinExistence type="predicted"/>
<evidence type="ECO:0000256" key="1">
    <source>
        <dbReference type="SAM" id="MobiDB-lite"/>
    </source>
</evidence>
<dbReference type="AlphaFoldDB" id="A0A6A2YTT9"/>
<accession>A0A6A2YTT9</accession>
<reference evidence="2" key="1">
    <citation type="submission" date="2019-09" db="EMBL/GenBank/DDBJ databases">
        <title>Draft genome information of white flower Hibiscus syriacus.</title>
        <authorList>
            <person name="Kim Y.-M."/>
        </authorList>
    </citation>
    <scope>NUCLEOTIDE SEQUENCE [LARGE SCALE GENOMIC DNA]</scope>
    <source>
        <strain evidence="2">YM2019G1</strain>
    </source>
</reference>
<dbReference type="GO" id="GO:0016740">
    <property type="term" value="F:transferase activity"/>
    <property type="evidence" value="ECO:0007669"/>
    <property type="project" value="UniProtKB-KW"/>
</dbReference>
<feature type="compositionally biased region" description="Low complexity" evidence="1">
    <location>
        <begin position="211"/>
        <end position="232"/>
    </location>
</feature>
<dbReference type="Proteomes" id="UP000436088">
    <property type="component" value="Unassembled WGS sequence"/>
</dbReference>
<keyword evidence="3" id="KW-1185">Reference proteome</keyword>
<feature type="compositionally biased region" description="Basic and acidic residues" evidence="1">
    <location>
        <begin position="252"/>
        <end position="262"/>
    </location>
</feature>
<evidence type="ECO:0000313" key="2">
    <source>
        <dbReference type="EMBL" id="KAE8682796.1"/>
    </source>
</evidence>
<evidence type="ECO:0000313" key="3">
    <source>
        <dbReference type="Proteomes" id="UP000436088"/>
    </source>
</evidence>
<comment type="caution">
    <text evidence="2">The sequence shown here is derived from an EMBL/GenBank/DDBJ whole genome shotgun (WGS) entry which is preliminary data.</text>
</comment>
<name>A0A6A2YTT9_HIBSY</name>
<gene>
    <name evidence="2" type="ORF">F3Y22_tig00111237pilonHSYRG00052</name>
</gene>
<feature type="region of interest" description="Disordered" evidence="1">
    <location>
        <begin position="189"/>
        <end position="262"/>
    </location>
</feature>
<keyword evidence="2" id="KW-0808">Transferase</keyword>
<protein>
    <submittedName>
        <fullName evidence="2">Adenine phosphoribosyl transferase 1 isoform 1</fullName>
    </submittedName>
</protein>